<feature type="compositionally biased region" description="Polar residues" evidence="1">
    <location>
        <begin position="24"/>
        <end position="33"/>
    </location>
</feature>
<name>A0ABD0KQ52_9CAEN</name>
<accession>A0ABD0KQ52</accession>
<feature type="region of interest" description="Disordered" evidence="1">
    <location>
        <begin position="1"/>
        <end position="36"/>
    </location>
</feature>
<organism evidence="2 3">
    <name type="scientific">Batillaria attramentaria</name>
    <dbReference type="NCBI Taxonomy" id="370345"/>
    <lineage>
        <taxon>Eukaryota</taxon>
        <taxon>Metazoa</taxon>
        <taxon>Spiralia</taxon>
        <taxon>Lophotrochozoa</taxon>
        <taxon>Mollusca</taxon>
        <taxon>Gastropoda</taxon>
        <taxon>Caenogastropoda</taxon>
        <taxon>Sorbeoconcha</taxon>
        <taxon>Cerithioidea</taxon>
        <taxon>Batillariidae</taxon>
        <taxon>Batillaria</taxon>
    </lineage>
</organism>
<feature type="compositionally biased region" description="Basic and acidic residues" evidence="1">
    <location>
        <begin position="14"/>
        <end position="23"/>
    </location>
</feature>
<gene>
    <name evidence="2" type="ORF">BaRGS_00019511</name>
</gene>
<evidence type="ECO:0000313" key="2">
    <source>
        <dbReference type="EMBL" id="KAK7489259.1"/>
    </source>
</evidence>
<sequence length="92" mass="10435">MELRKTRGTQTHAQKADGSRDQRGNTSKRTTIRQMPEGCCSRNAYDRQKHPDPVSVRKADQKFQNACIEVLKGSMLPSVFLTSVGYRGKTHR</sequence>
<proteinExistence type="predicted"/>
<evidence type="ECO:0000313" key="3">
    <source>
        <dbReference type="Proteomes" id="UP001519460"/>
    </source>
</evidence>
<reference evidence="2 3" key="1">
    <citation type="journal article" date="2023" name="Sci. Data">
        <title>Genome assembly of the Korean intertidal mud-creeper Batillaria attramentaria.</title>
        <authorList>
            <person name="Patra A.K."/>
            <person name="Ho P.T."/>
            <person name="Jun S."/>
            <person name="Lee S.J."/>
            <person name="Kim Y."/>
            <person name="Won Y.J."/>
        </authorList>
    </citation>
    <scope>NUCLEOTIDE SEQUENCE [LARGE SCALE GENOMIC DNA]</scope>
    <source>
        <strain evidence="2">Wonlab-2016</strain>
    </source>
</reference>
<keyword evidence="3" id="KW-1185">Reference proteome</keyword>
<evidence type="ECO:0000256" key="1">
    <source>
        <dbReference type="SAM" id="MobiDB-lite"/>
    </source>
</evidence>
<protein>
    <submittedName>
        <fullName evidence="2">Uncharacterized protein</fullName>
    </submittedName>
</protein>
<dbReference type="EMBL" id="JACVVK020000140">
    <property type="protein sequence ID" value="KAK7489259.1"/>
    <property type="molecule type" value="Genomic_DNA"/>
</dbReference>
<comment type="caution">
    <text evidence="2">The sequence shown here is derived from an EMBL/GenBank/DDBJ whole genome shotgun (WGS) entry which is preliminary data.</text>
</comment>
<dbReference type="AlphaFoldDB" id="A0ABD0KQ52"/>
<dbReference type="Proteomes" id="UP001519460">
    <property type="component" value="Unassembled WGS sequence"/>
</dbReference>